<dbReference type="Proteomes" id="UP001320715">
    <property type="component" value="Unassembled WGS sequence"/>
</dbReference>
<keyword evidence="1" id="KW-0472">Membrane</keyword>
<reference evidence="2 3" key="1">
    <citation type="submission" date="2020-01" db="EMBL/GenBank/DDBJ databases">
        <title>Genomes of bacteria type strains.</title>
        <authorList>
            <person name="Chen J."/>
            <person name="Zhu S."/>
            <person name="Yang J."/>
        </authorList>
    </citation>
    <scope>NUCLEOTIDE SEQUENCE [LARGE SCALE GENOMIC DNA]</scope>
    <source>
        <strain evidence="2 3">DSM 16655</strain>
    </source>
</reference>
<evidence type="ECO:0008006" key="4">
    <source>
        <dbReference type="Google" id="ProtNLM"/>
    </source>
</evidence>
<proteinExistence type="predicted"/>
<organism evidence="2 3">
    <name type="scientific">Hoeflea alexandrii</name>
    <dbReference type="NCBI Taxonomy" id="288436"/>
    <lineage>
        <taxon>Bacteria</taxon>
        <taxon>Pseudomonadati</taxon>
        <taxon>Pseudomonadota</taxon>
        <taxon>Alphaproteobacteria</taxon>
        <taxon>Hyphomicrobiales</taxon>
        <taxon>Rhizobiaceae</taxon>
        <taxon>Hoeflea</taxon>
    </lineage>
</organism>
<feature type="transmembrane region" description="Helical" evidence="1">
    <location>
        <begin position="35"/>
        <end position="54"/>
    </location>
</feature>
<gene>
    <name evidence="2" type="ORF">GTW23_08940</name>
</gene>
<name>A0ABT1CQ09_9HYPH</name>
<protein>
    <recommendedName>
        <fullName evidence="4">Transmembrane protein</fullName>
    </recommendedName>
</protein>
<keyword evidence="3" id="KW-1185">Reference proteome</keyword>
<feature type="transmembrane region" description="Helical" evidence="1">
    <location>
        <begin position="81"/>
        <end position="101"/>
    </location>
</feature>
<keyword evidence="1" id="KW-0812">Transmembrane</keyword>
<evidence type="ECO:0000313" key="2">
    <source>
        <dbReference type="EMBL" id="MCO6408295.1"/>
    </source>
</evidence>
<dbReference type="EMBL" id="JAAAML010000001">
    <property type="protein sequence ID" value="MCO6408295.1"/>
    <property type="molecule type" value="Genomic_DNA"/>
</dbReference>
<sequence>MKVVRFKYAIGFIQEKKMLPSCSAERNCAPMKTTLLLVSGALVLLATFALFYLFNAYACGMNPTGCRGFVLNWDDWETLRFLAPTFLIGMALLIAGTWRLLTRRPPL</sequence>
<accession>A0ABT1CQ09</accession>
<evidence type="ECO:0000313" key="3">
    <source>
        <dbReference type="Proteomes" id="UP001320715"/>
    </source>
</evidence>
<comment type="caution">
    <text evidence="2">The sequence shown here is derived from an EMBL/GenBank/DDBJ whole genome shotgun (WGS) entry which is preliminary data.</text>
</comment>
<keyword evidence="1" id="KW-1133">Transmembrane helix</keyword>
<dbReference type="RefSeq" id="WP_252915442.1">
    <property type="nucleotide sequence ID" value="NZ_JAAAML010000001.1"/>
</dbReference>
<evidence type="ECO:0000256" key="1">
    <source>
        <dbReference type="SAM" id="Phobius"/>
    </source>
</evidence>